<dbReference type="AlphaFoldDB" id="A0ABD3WVN0"/>
<dbReference type="EMBL" id="JBJQND010000005">
    <property type="protein sequence ID" value="KAL3877516.1"/>
    <property type="molecule type" value="Genomic_DNA"/>
</dbReference>
<keyword evidence="4" id="KW-0472">Membrane</keyword>
<evidence type="ECO:0000313" key="7">
    <source>
        <dbReference type="Proteomes" id="UP001634394"/>
    </source>
</evidence>
<dbReference type="SUPFAM" id="SSF51735">
    <property type="entry name" value="NAD(P)-binding Rossmann-fold domains"/>
    <property type="match status" value="1"/>
</dbReference>
<dbReference type="Proteomes" id="UP001634394">
    <property type="component" value="Unassembled WGS sequence"/>
</dbReference>
<dbReference type="PANTHER" id="PTHR43245">
    <property type="entry name" value="BIFUNCTIONAL POLYMYXIN RESISTANCE PROTEIN ARNA"/>
    <property type="match status" value="1"/>
</dbReference>
<keyword evidence="4" id="KW-0812">Transmembrane</keyword>
<comment type="caution">
    <text evidence="6">The sequence shown here is derived from an EMBL/GenBank/DDBJ whole genome shotgun (WGS) entry which is preliminary data.</text>
</comment>
<dbReference type="InterPro" id="IPR002225">
    <property type="entry name" value="3Beta_OHSteriod_DH/Estase"/>
</dbReference>
<keyword evidence="2 4" id="KW-0560">Oxidoreductase</keyword>
<dbReference type="FunFam" id="3.40.50.720:FF:000138">
    <property type="entry name" value="Short-chain dehydrogenase/reductase family 42E member 1"/>
    <property type="match status" value="1"/>
</dbReference>
<protein>
    <recommendedName>
        <fullName evidence="5">3-beta hydroxysteroid dehydrogenase/isomerase domain-containing protein</fullName>
    </recommendedName>
</protein>
<comment type="similarity">
    <text evidence="1 4">Belongs to the 3-beta-HSD family.</text>
</comment>
<evidence type="ECO:0000256" key="3">
    <source>
        <dbReference type="ARBA" id="ARBA00023027"/>
    </source>
</evidence>
<gene>
    <name evidence="6" type="ORF">ACJMK2_035213</name>
</gene>
<dbReference type="PANTHER" id="PTHR43245:SF51">
    <property type="entry name" value="SHORT CHAIN DEHYDROGENASE_REDUCTASE FAMILY 42E, MEMBER 2"/>
    <property type="match status" value="1"/>
</dbReference>
<reference evidence="6 7" key="1">
    <citation type="submission" date="2024-11" db="EMBL/GenBank/DDBJ databases">
        <title>Chromosome-level genome assembly of the freshwater bivalve Anodonta woodiana.</title>
        <authorList>
            <person name="Chen X."/>
        </authorList>
    </citation>
    <scope>NUCLEOTIDE SEQUENCE [LARGE SCALE GENOMIC DNA]</scope>
    <source>
        <strain evidence="6">MN2024</strain>
        <tissue evidence="6">Gills</tissue>
    </source>
</reference>
<evidence type="ECO:0000256" key="1">
    <source>
        <dbReference type="ARBA" id="ARBA00009219"/>
    </source>
</evidence>
<keyword evidence="7" id="KW-1185">Reference proteome</keyword>
<dbReference type="InterPro" id="IPR036291">
    <property type="entry name" value="NAD(P)-bd_dom_sf"/>
</dbReference>
<sequence>MVKLRSKKEAGSQTHLVIGGGGYVGFWLGKTLVKNGYHVLLIDLRPPIWTLHKDMEFIQVDITIYSALEEVFKGIDCAYHMASYGMSGREQLNKKLIEAVNVKGTENVIRACIKHNVTRLVYTSTYNVIFGGQTIESGEETLPYLPLDKHPDHYSRTKSIAEQMVLAASGQNTLDGHKLHTCALRLAGVYGPGEQRHQPRIVSYIEKGYYCMTYGTSTKQDFVHVENVAQAHQLAGEALTEINNYKAAGQAYFISDGAPINTFDFYRPLVEGLGYPVPTIQLSITLVYIFAILTEIVHSMIARVYNFQPLLTRTEVYKTGVTHHFSIAKARQELGYCPTIQNDLSSVVQYYINTGHKRTQKQSSIMYWIVNAIIMIIFVCFILSLLPSVK</sequence>
<keyword evidence="3" id="KW-0520">NAD</keyword>
<feature type="domain" description="3-beta hydroxysteroid dehydrogenase/isomerase" evidence="5">
    <location>
        <begin position="16"/>
        <end position="280"/>
    </location>
</feature>
<evidence type="ECO:0000256" key="4">
    <source>
        <dbReference type="RuleBase" id="RU004475"/>
    </source>
</evidence>
<name>A0ABD3WVN0_SINWO</name>
<evidence type="ECO:0000259" key="5">
    <source>
        <dbReference type="Pfam" id="PF01073"/>
    </source>
</evidence>
<accession>A0ABD3WVN0</accession>
<keyword evidence="4" id="KW-1133">Transmembrane helix</keyword>
<proteinExistence type="inferred from homology"/>
<evidence type="ECO:0000256" key="2">
    <source>
        <dbReference type="ARBA" id="ARBA00023002"/>
    </source>
</evidence>
<dbReference type="Gene3D" id="3.40.50.720">
    <property type="entry name" value="NAD(P)-binding Rossmann-like Domain"/>
    <property type="match status" value="1"/>
</dbReference>
<dbReference type="GO" id="GO:0016491">
    <property type="term" value="F:oxidoreductase activity"/>
    <property type="evidence" value="ECO:0007669"/>
    <property type="project" value="UniProtKB-KW"/>
</dbReference>
<feature type="transmembrane region" description="Helical" evidence="4">
    <location>
        <begin position="286"/>
        <end position="305"/>
    </location>
</feature>
<dbReference type="InterPro" id="IPR050177">
    <property type="entry name" value="Lipid_A_modif_metabolic_enz"/>
</dbReference>
<evidence type="ECO:0000313" key="6">
    <source>
        <dbReference type="EMBL" id="KAL3877516.1"/>
    </source>
</evidence>
<organism evidence="6 7">
    <name type="scientific">Sinanodonta woodiana</name>
    <name type="common">Chinese pond mussel</name>
    <name type="synonym">Anodonta woodiana</name>
    <dbReference type="NCBI Taxonomy" id="1069815"/>
    <lineage>
        <taxon>Eukaryota</taxon>
        <taxon>Metazoa</taxon>
        <taxon>Spiralia</taxon>
        <taxon>Lophotrochozoa</taxon>
        <taxon>Mollusca</taxon>
        <taxon>Bivalvia</taxon>
        <taxon>Autobranchia</taxon>
        <taxon>Heteroconchia</taxon>
        <taxon>Palaeoheterodonta</taxon>
        <taxon>Unionida</taxon>
        <taxon>Unionoidea</taxon>
        <taxon>Unionidae</taxon>
        <taxon>Unioninae</taxon>
        <taxon>Sinanodonta</taxon>
    </lineage>
</organism>
<feature type="transmembrane region" description="Helical" evidence="4">
    <location>
        <begin position="365"/>
        <end position="386"/>
    </location>
</feature>
<dbReference type="Pfam" id="PF01073">
    <property type="entry name" value="3Beta_HSD"/>
    <property type="match status" value="1"/>
</dbReference>